<evidence type="ECO:0000313" key="3">
    <source>
        <dbReference type="RefSeq" id="XP_022986402.1"/>
    </source>
</evidence>
<evidence type="ECO:0000313" key="2">
    <source>
        <dbReference type="Proteomes" id="UP000504608"/>
    </source>
</evidence>
<proteinExistence type="predicted"/>
<keyword evidence="2" id="KW-1185">Reference proteome</keyword>
<sequence length="123" mass="14229">MFKQTIEGTEKEVAIARTWFFFLDNDKAQLSTAQCRRFHPWPYIYNGEEQKGRADMGKSELIIVLDKKRRLQKPRTFIHCVLLYMWECLNSPVVDVCGSKLASDDETQNGSSELPTSIPRDDV</sequence>
<dbReference type="RefSeq" id="XP_022986402.1">
    <property type="nucleotide sequence ID" value="XM_023130634.1"/>
</dbReference>
<organism evidence="2 3">
    <name type="scientific">Cucurbita maxima</name>
    <name type="common">Pumpkin</name>
    <name type="synonym">Winter squash</name>
    <dbReference type="NCBI Taxonomy" id="3661"/>
    <lineage>
        <taxon>Eukaryota</taxon>
        <taxon>Viridiplantae</taxon>
        <taxon>Streptophyta</taxon>
        <taxon>Embryophyta</taxon>
        <taxon>Tracheophyta</taxon>
        <taxon>Spermatophyta</taxon>
        <taxon>Magnoliopsida</taxon>
        <taxon>eudicotyledons</taxon>
        <taxon>Gunneridae</taxon>
        <taxon>Pentapetalae</taxon>
        <taxon>rosids</taxon>
        <taxon>fabids</taxon>
        <taxon>Cucurbitales</taxon>
        <taxon>Cucurbitaceae</taxon>
        <taxon>Cucurbiteae</taxon>
        <taxon>Cucurbita</taxon>
    </lineage>
</organism>
<evidence type="ECO:0000256" key="1">
    <source>
        <dbReference type="SAM" id="MobiDB-lite"/>
    </source>
</evidence>
<dbReference type="Proteomes" id="UP000504608">
    <property type="component" value="Unplaced"/>
</dbReference>
<protein>
    <submittedName>
        <fullName evidence="3">Uncharacterized protein LOC111484149</fullName>
    </submittedName>
</protein>
<dbReference type="KEGG" id="cmax:111484149"/>
<gene>
    <name evidence="3" type="primary">LOC111484149</name>
</gene>
<feature type="region of interest" description="Disordered" evidence="1">
    <location>
        <begin position="102"/>
        <end position="123"/>
    </location>
</feature>
<reference evidence="3" key="1">
    <citation type="submission" date="2025-08" db="UniProtKB">
        <authorList>
            <consortium name="RefSeq"/>
        </authorList>
    </citation>
    <scope>IDENTIFICATION</scope>
    <source>
        <tissue evidence="3">Young leaves</tissue>
    </source>
</reference>
<accession>A0A6J1J7F6</accession>
<dbReference type="AlphaFoldDB" id="A0A6J1J7F6"/>
<dbReference type="GeneID" id="111484149"/>
<name>A0A6J1J7F6_CUCMA</name>